<feature type="compositionally biased region" description="Pro residues" evidence="1">
    <location>
        <begin position="11"/>
        <end position="24"/>
    </location>
</feature>
<feature type="compositionally biased region" description="Low complexity" evidence="1">
    <location>
        <begin position="76"/>
        <end position="90"/>
    </location>
</feature>
<dbReference type="Proteomes" id="UP001295740">
    <property type="component" value="Unassembled WGS sequence"/>
</dbReference>
<evidence type="ECO:0000256" key="1">
    <source>
        <dbReference type="SAM" id="MobiDB-lite"/>
    </source>
</evidence>
<evidence type="ECO:0000313" key="3">
    <source>
        <dbReference type="Proteomes" id="UP001295740"/>
    </source>
</evidence>
<feature type="region of interest" description="Disordered" evidence="1">
    <location>
        <begin position="1"/>
        <end position="135"/>
    </location>
</feature>
<organism evidence="2 3">
    <name type="scientific">Anthostomella pinea</name>
    <dbReference type="NCBI Taxonomy" id="933095"/>
    <lineage>
        <taxon>Eukaryota</taxon>
        <taxon>Fungi</taxon>
        <taxon>Dikarya</taxon>
        <taxon>Ascomycota</taxon>
        <taxon>Pezizomycotina</taxon>
        <taxon>Sordariomycetes</taxon>
        <taxon>Xylariomycetidae</taxon>
        <taxon>Xylariales</taxon>
        <taxon>Xylariaceae</taxon>
        <taxon>Anthostomella</taxon>
    </lineage>
</organism>
<reference evidence="2" key="1">
    <citation type="submission" date="2023-10" db="EMBL/GenBank/DDBJ databases">
        <authorList>
            <person name="Hackl T."/>
        </authorList>
    </citation>
    <scope>NUCLEOTIDE SEQUENCE</scope>
</reference>
<sequence>MVSSAGSDYPVPKPKLTPSAPTPTPRSSQPARPKAPSTYSRAIGLIGPPRPAPTPASPFRSTRRTFESTWRGDNASSQSASESRSSSSGSRVTPLRPDYLSGSRVTPLRPNYSSSTPQAGTKRKATEVIDLTGDD</sequence>
<gene>
    <name evidence="2" type="ORF">KHLLAP_LOCUS1511</name>
</gene>
<keyword evidence="3" id="KW-1185">Reference proteome</keyword>
<comment type="caution">
    <text evidence="2">The sequence shown here is derived from an EMBL/GenBank/DDBJ whole genome shotgun (WGS) entry which is preliminary data.</text>
</comment>
<evidence type="ECO:0000313" key="2">
    <source>
        <dbReference type="EMBL" id="CAJ2501043.1"/>
    </source>
</evidence>
<proteinExistence type="predicted"/>
<accession>A0AAI8VA13</accession>
<protein>
    <submittedName>
        <fullName evidence="2">Uu.00g038960.m01.CDS01</fullName>
    </submittedName>
</protein>
<name>A0AAI8VA13_9PEZI</name>
<dbReference type="EMBL" id="CAUWAG010000003">
    <property type="protein sequence ID" value="CAJ2501043.1"/>
    <property type="molecule type" value="Genomic_DNA"/>
</dbReference>
<dbReference type="AlphaFoldDB" id="A0AAI8VA13"/>